<comment type="similarity">
    <text evidence="1">Belongs to the short-chain dehydrogenases/reductases (SDR) family.</text>
</comment>
<dbReference type="PRINTS" id="PR00081">
    <property type="entry name" value="GDHRDH"/>
</dbReference>
<reference evidence="4" key="1">
    <citation type="submission" date="2021-05" db="EMBL/GenBank/DDBJ databases">
        <authorList>
            <person name="Arsene-Ploetze F."/>
        </authorList>
    </citation>
    <scope>NUCLEOTIDE SEQUENCE</scope>
    <source>
        <strain evidence="4">DSM 42138</strain>
    </source>
</reference>
<keyword evidence="2" id="KW-0560">Oxidoreductase</keyword>
<dbReference type="InterPro" id="IPR036291">
    <property type="entry name" value="NAD(P)-bd_dom_sf"/>
</dbReference>
<dbReference type="PRINTS" id="PR00080">
    <property type="entry name" value="SDRFAMILY"/>
</dbReference>
<dbReference type="Pfam" id="PF13561">
    <property type="entry name" value="adh_short_C2"/>
    <property type="match status" value="1"/>
</dbReference>
<dbReference type="Gene3D" id="3.40.50.720">
    <property type="entry name" value="NAD(P)-binding Rossmann-like Domain"/>
    <property type="match status" value="1"/>
</dbReference>
<dbReference type="EMBL" id="CAJSLV010000002">
    <property type="protein sequence ID" value="CAG6390992.1"/>
    <property type="molecule type" value="Genomic_DNA"/>
</dbReference>
<dbReference type="SUPFAM" id="SSF51735">
    <property type="entry name" value="NAD(P)-binding Rossmann-fold domains"/>
    <property type="match status" value="1"/>
</dbReference>
<organism evidence="4 5">
    <name type="scientific">Actinacidiphila cocklensis</name>
    <dbReference type="NCBI Taxonomy" id="887465"/>
    <lineage>
        <taxon>Bacteria</taxon>
        <taxon>Bacillati</taxon>
        <taxon>Actinomycetota</taxon>
        <taxon>Actinomycetes</taxon>
        <taxon>Kitasatosporales</taxon>
        <taxon>Streptomycetaceae</taxon>
        <taxon>Actinacidiphila</taxon>
    </lineage>
</organism>
<evidence type="ECO:0000313" key="4">
    <source>
        <dbReference type="EMBL" id="CAG6390992.1"/>
    </source>
</evidence>
<dbReference type="GO" id="GO:0016491">
    <property type="term" value="F:oxidoreductase activity"/>
    <property type="evidence" value="ECO:0007669"/>
    <property type="project" value="UniProtKB-KW"/>
</dbReference>
<accession>A0A9W4DJ02</accession>
<protein>
    <submittedName>
        <fullName evidence="4">Cyclic-di-GMP-binding biofilm dispersal mediator protein</fullName>
    </submittedName>
</protein>
<evidence type="ECO:0000256" key="1">
    <source>
        <dbReference type="ARBA" id="ARBA00006484"/>
    </source>
</evidence>
<dbReference type="InterPro" id="IPR002347">
    <property type="entry name" value="SDR_fam"/>
</dbReference>
<dbReference type="FunFam" id="3.40.50.720:FF:000084">
    <property type="entry name" value="Short-chain dehydrogenase reductase"/>
    <property type="match status" value="1"/>
</dbReference>
<gene>
    <name evidence="4" type="primary">bdcA</name>
    <name evidence="4" type="ORF">SCOCK_100057</name>
</gene>
<evidence type="ECO:0000259" key="3">
    <source>
        <dbReference type="SMART" id="SM00822"/>
    </source>
</evidence>
<dbReference type="SMART" id="SM00822">
    <property type="entry name" value="PKS_KR"/>
    <property type="match status" value="1"/>
</dbReference>
<comment type="caution">
    <text evidence="4">The sequence shown here is derived from an EMBL/GenBank/DDBJ whole genome shotgun (WGS) entry which is preliminary data.</text>
</comment>
<dbReference type="PROSITE" id="PS00061">
    <property type="entry name" value="ADH_SHORT"/>
    <property type="match status" value="1"/>
</dbReference>
<feature type="domain" description="Ketoreductase" evidence="3">
    <location>
        <begin position="7"/>
        <end position="191"/>
    </location>
</feature>
<dbReference type="Proteomes" id="UP001152519">
    <property type="component" value="Unassembled WGS sequence"/>
</dbReference>
<dbReference type="RefSeq" id="WP_251484226.1">
    <property type="nucleotide sequence ID" value="NZ_CAJSLV010000002.1"/>
</dbReference>
<evidence type="ECO:0000313" key="5">
    <source>
        <dbReference type="Proteomes" id="UP001152519"/>
    </source>
</evidence>
<dbReference type="PANTHER" id="PTHR43639:SF1">
    <property type="entry name" value="SHORT-CHAIN DEHYDROGENASE_REDUCTASE FAMILY PROTEIN"/>
    <property type="match status" value="1"/>
</dbReference>
<dbReference type="PANTHER" id="PTHR43639">
    <property type="entry name" value="OXIDOREDUCTASE, SHORT-CHAIN DEHYDROGENASE/REDUCTASE FAMILY (AFU_ORTHOLOGUE AFUA_5G02870)"/>
    <property type="match status" value="1"/>
</dbReference>
<evidence type="ECO:0000256" key="2">
    <source>
        <dbReference type="ARBA" id="ARBA00023002"/>
    </source>
</evidence>
<proteinExistence type="inferred from homology"/>
<dbReference type="InterPro" id="IPR020904">
    <property type="entry name" value="Sc_DH/Rdtase_CS"/>
</dbReference>
<name>A0A9W4DJ02_9ACTN</name>
<dbReference type="AlphaFoldDB" id="A0A9W4DJ02"/>
<dbReference type="InterPro" id="IPR057326">
    <property type="entry name" value="KR_dom"/>
</dbReference>
<keyword evidence="5" id="KW-1185">Reference proteome</keyword>
<sequence length="246" mass="24806">MDTLTGRTALVTGGSRGIGAAVALRLAQEGAAVALTYVNSADKAEAVAGKIVADGGRALAVRADAADPEAPADAVERTVRELGGIDILVNNAGIFIGGTLEDHTVDELDRILAVNIRAVFLASQAAARHMPEGGRIVTIGSALTDHVPAPGLTLYSMSKAALTGLTRGLARDLAPRGINASVVHAGLVDTEMNPADGPAAEFMRQIPALGRYGAAAEVADAVAFLAGNGGRYITGSVLTVDGGFSA</sequence>